<protein>
    <submittedName>
        <fullName evidence="7">Extracellular matrix protein FRAS1-like</fullName>
    </submittedName>
</protein>
<keyword evidence="2" id="KW-0677">Repeat</keyword>
<feature type="domain" description="Calx-beta" evidence="6">
    <location>
        <begin position="74"/>
        <end position="185"/>
    </location>
</feature>
<evidence type="ECO:0000259" key="6">
    <source>
        <dbReference type="SMART" id="SM00237"/>
    </source>
</evidence>
<organism evidence="7 8">
    <name type="scientific">Elysia marginata</name>
    <dbReference type="NCBI Taxonomy" id="1093978"/>
    <lineage>
        <taxon>Eukaryota</taxon>
        <taxon>Metazoa</taxon>
        <taxon>Spiralia</taxon>
        <taxon>Lophotrochozoa</taxon>
        <taxon>Mollusca</taxon>
        <taxon>Gastropoda</taxon>
        <taxon>Heterobranchia</taxon>
        <taxon>Euthyneura</taxon>
        <taxon>Panpulmonata</taxon>
        <taxon>Sacoglossa</taxon>
        <taxon>Placobranchoidea</taxon>
        <taxon>Plakobranchidae</taxon>
        <taxon>Elysia</taxon>
    </lineage>
</organism>
<keyword evidence="5" id="KW-0812">Transmembrane</keyword>
<dbReference type="InterPro" id="IPR003644">
    <property type="entry name" value="Calx_beta"/>
</dbReference>
<evidence type="ECO:0000313" key="8">
    <source>
        <dbReference type="Proteomes" id="UP000762676"/>
    </source>
</evidence>
<evidence type="ECO:0000256" key="5">
    <source>
        <dbReference type="SAM" id="Phobius"/>
    </source>
</evidence>
<dbReference type="InterPro" id="IPR051561">
    <property type="entry name" value="FRAS1_ECM"/>
</dbReference>
<dbReference type="Proteomes" id="UP000762676">
    <property type="component" value="Unassembled WGS sequence"/>
</dbReference>
<evidence type="ECO:0000256" key="1">
    <source>
        <dbReference type="ARBA" id="ARBA00022729"/>
    </source>
</evidence>
<evidence type="ECO:0000256" key="4">
    <source>
        <dbReference type="SAM" id="MobiDB-lite"/>
    </source>
</evidence>
<proteinExistence type="predicted"/>
<gene>
    <name evidence="7" type="ORF">ElyMa_005902900</name>
</gene>
<keyword evidence="5" id="KW-1133">Transmembrane helix</keyword>
<evidence type="ECO:0000313" key="7">
    <source>
        <dbReference type="EMBL" id="GFR80624.1"/>
    </source>
</evidence>
<dbReference type="PANTHER" id="PTHR45739:SF1">
    <property type="entry name" value="EXTRACELLULAR MATRIX ORGANIZING PROTEIN FRAS1"/>
    <property type="match status" value="1"/>
</dbReference>
<dbReference type="GO" id="GO:0016020">
    <property type="term" value="C:membrane"/>
    <property type="evidence" value="ECO:0007669"/>
    <property type="project" value="InterPro"/>
</dbReference>
<comment type="caution">
    <text evidence="7">The sequence shown here is derived from an EMBL/GenBank/DDBJ whole genome shotgun (WGS) entry which is preliminary data.</text>
</comment>
<dbReference type="PANTHER" id="PTHR45739">
    <property type="entry name" value="MATRIX PROTEIN, PUTATIVE-RELATED"/>
    <property type="match status" value="1"/>
</dbReference>
<evidence type="ECO:0000256" key="2">
    <source>
        <dbReference type="ARBA" id="ARBA00022737"/>
    </source>
</evidence>
<keyword evidence="1" id="KW-0732">Signal</keyword>
<dbReference type="GO" id="GO:0007154">
    <property type="term" value="P:cell communication"/>
    <property type="evidence" value="ECO:0007669"/>
    <property type="project" value="InterPro"/>
</dbReference>
<dbReference type="EMBL" id="BMAT01011862">
    <property type="protein sequence ID" value="GFR80624.1"/>
    <property type="molecule type" value="Genomic_DNA"/>
</dbReference>
<feature type="region of interest" description="Disordered" evidence="4">
    <location>
        <begin position="667"/>
        <end position="693"/>
    </location>
</feature>
<keyword evidence="3" id="KW-0106">Calcium</keyword>
<accession>A0AAV4G614</accession>
<dbReference type="InterPro" id="IPR038081">
    <property type="entry name" value="CalX-like_sf"/>
</dbReference>
<feature type="compositionally biased region" description="Low complexity" evidence="4">
    <location>
        <begin position="667"/>
        <end position="679"/>
    </location>
</feature>
<feature type="transmembrane region" description="Helical" evidence="5">
    <location>
        <begin position="1243"/>
        <end position="1269"/>
    </location>
</feature>
<feature type="compositionally biased region" description="Polar residues" evidence="4">
    <location>
        <begin position="1144"/>
        <end position="1153"/>
    </location>
</feature>
<dbReference type="GO" id="GO:0009653">
    <property type="term" value="P:anatomical structure morphogenesis"/>
    <property type="evidence" value="ECO:0007669"/>
    <property type="project" value="TreeGrafter"/>
</dbReference>
<feature type="domain" description="Calx-beta" evidence="6">
    <location>
        <begin position="337"/>
        <end position="436"/>
    </location>
</feature>
<dbReference type="SUPFAM" id="SSF141072">
    <property type="entry name" value="CalX-like"/>
    <property type="match status" value="5"/>
</dbReference>
<dbReference type="Pfam" id="PF03160">
    <property type="entry name" value="Calx-beta"/>
    <property type="match status" value="4"/>
</dbReference>
<name>A0AAV4G614_9GAST</name>
<dbReference type="Gene3D" id="2.60.40.2030">
    <property type="match status" value="5"/>
</dbReference>
<feature type="region of interest" description="Disordered" evidence="4">
    <location>
        <begin position="1144"/>
        <end position="1177"/>
    </location>
</feature>
<reference evidence="7 8" key="1">
    <citation type="journal article" date="2021" name="Elife">
        <title>Chloroplast acquisition without the gene transfer in kleptoplastic sea slugs, Plakobranchus ocellatus.</title>
        <authorList>
            <person name="Maeda T."/>
            <person name="Takahashi S."/>
            <person name="Yoshida T."/>
            <person name="Shimamura S."/>
            <person name="Takaki Y."/>
            <person name="Nagai Y."/>
            <person name="Toyoda A."/>
            <person name="Suzuki Y."/>
            <person name="Arimoto A."/>
            <person name="Ishii H."/>
            <person name="Satoh N."/>
            <person name="Nishiyama T."/>
            <person name="Hasebe M."/>
            <person name="Maruyama T."/>
            <person name="Minagawa J."/>
            <person name="Obokata J."/>
            <person name="Shigenobu S."/>
        </authorList>
    </citation>
    <scope>NUCLEOTIDE SEQUENCE [LARGE SCALE GENOMIC DNA]</scope>
</reference>
<evidence type="ECO:0000256" key="3">
    <source>
        <dbReference type="ARBA" id="ARBA00022837"/>
    </source>
</evidence>
<feature type="domain" description="Calx-beta" evidence="6">
    <location>
        <begin position="454"/>
        <end position="545"/>
    </location>
</feature>
<keyword evidence="8" id="KW-1185">Reference proteome</keyword>
<sequence>MLNILPAEQCPNGYDVMERTRSIKSLSPIQFDEWQDSQSCPIIINDDTVFEGPEVFYVELTSHTFALPGEVTKAAITIFDTEDEPVLQFKEDIIHINETNDYVTVIVERSGDVSVTVSAICSTKAMTATGSSLNSLESGSDYISRGTSNDYRVVFPPGLAHAPCEVKIVDDSLSETTEQFELVLTSPSHPANLGPIKTSVVVIEGPNDESTLHLGNASLAFPEDSKEILVPVIRQGPDLSQSSSVWCHTRLSSPLSAEPGQDYTPTSLKVLFGPGQVLQMCRIELLDDELRPRLEGNETLEVFLSAATGSRIEQPASTSITIYDQHLDRKPIMKDNEIRQQYVPAFSFSSDTYIIEETNGTLNASIRRQGDVTLEASVVCYTRQQSAHVMMDFQERPLSNISRVVFAPGEESKPCVVDIVDDELYEPQESFYLKLISPLGPEGNGAKLGELTEAVITIINKEDEPTVQLESASYSVHEPTNRQQTTSVEIKVLRTGDLSHPIKVRCSTRDGSAHSGSDYNPKSGILTFEPAQPLQENGHPGVPLRSLPVTVGHSNPICKAVSTTGKIPNNLSYQAQSFLASLEYVKPAKADTEHSNMVHISVQIPHQDGMLPLVSTMPLHNLRLLLSEPIYRQQHVCSNLITARERAPLMLDHGFLEDSLLSGAPSSVSTNLSSSTHTSGLEEQPRVSKESQLPFGPGYDFPHQFNRALRGENALLLYKHLNLKTCTWEFNTWYHMTELLDLCGGQVVSDFQVRNGAKTHLTVRVPLHVSYVFATAPVGWGSLEHRTEMEVSFYYNSVLWQAGLETEGRQGGRLQVVRILIAQDGRLVMEFRTQAKFRGQFLMQHPTLPGVTSKVMSTLSSTMTFDLELVWSQATFDSPHQVWRATSNYNVKDYTGVYTVELIPCLVSATQAFDPLDDPLACTARQPERFEVPISFQQSNRPVPLSYSLNTEFQITNNARMFLMDPRTQGVADQDWEFSGSFARGQKLYGRVLWNPDQDLSSAYRLSLEKVYLCTGRDGYIPTYDPDGETYHEGPSFGCIQPSKKLLHRFLILDRRNPTWVVSDFDKIPFNAKLASQAAALSDLLPMPGVDGFVMDIDPLYKVDSGHQWHLQVVYTIGPADAPLSRARRFAPFLPFYAQTNGIPQRMRNTSADTRSHIRKRRARPKSRSGSSSHSMEDKQVIVNLDSHQFAKQTAGSEPERKTGESAYSVTKVRNGTNLIALRLAMDESSKEPDSVGNSMPTIIIVLCVICVSITLFSILVCMILGFSIRKRRRKRRKELSKLHSAYPATINNLRNTVDVKDCTAKSQDKNFQGAEVNKCNIIKAKEINLLTKQGINVDAGTEV</sequence>
<feature type="compositionally biased region" description="Basic residues" evidence="4">
    <location>
        <begin position="1157"/>
        <end position="1167"/>
    </location>
</feature>
<dbReference type="SMART" id="SM00237">
    <property type="entry name" value="Calx_beta"/>
    <property type="match status" value="3"/>
</dbReference>
<keyword evidence="5" id="KW-0472">Membrane</keyword>